<name>A0ABW7Q6E3_9MICO</name>
<organism evidence="1 2">
    <name type="scientific">Microbacterium alkaliflavum</name>
    <dbReference type="NCBI Taxonomy" id="3248839"/>
    <lineage>
        <taxon>Bacteria</taxon>
        <taxon>Bacillati</taxon>
        <taxon>Actinomycetota</taxon>
        <taxon>Actinomycetes</taxon>
        <taxon>Micrococcales</taxon>
        <taxon>Microbacteriaceae</taxon>
        <taxon>Microbacterium</taxon>
    </lineage>
</organism>
<evidence type="ECO:0008006" key="3">
    <source>
        <dbReference type="Google" id="ProtNLM"/>
    </source>
</evidence>
<evidence type="ECO:0000313" key="1">
    <source>
        <dbReference type="EMBL" id="MFH8250415.1"/>
    </source>
</evidence>
<dbReference type="EMBL" id="JBIQWL010000002">
    <property type="protein sequence ID" value="MFH8250415.1"/>
    <property type="molecule type" value="Genomic_DNA"/>
</dbReference>
<comment type="caution">
    <text evidence="1">The sequence shown here is derived from an EMBL/GenBank/DDBJ whole genome shotgun (WGS) entry which is preliminary data.</text>
</comment>
<protein>
    <recommendedName>
        <fullName evidence="3">DUF559 domain-containing protein</fullName>
    </recommendedName>
</protein>
<proteinExistence type="predicted"/>
<reference evidence="1 2" key="1">
    <citation type="submission" date="2024-09" db="EMBL/GenBank/DDBJ databases">
        <authorList>
            <person name="Pan X."/>
        </authorList>
    </citation>
    <scope>NUCLEOTIDE SEQUENCE [LARGE SCALE GENOMIC DNA]</scope>
    <source>
        <strain evidence="1 2">B2969</strain>
    </source>
</reference>
<keyword evidence="2" id="KW-1185">Reference proteome</keyword>
<dbReference type="SUPFAM" id="SSF52980">
    <property type="entry name" value="Restriction endonuclease-like"/>
    <property type="match status" value="1"/>
</dbReference>
<evidence type="ECO:0000313" key="2">
    <source>
        <dbReference type="Proteomes" id="UP001610861"/>
    </source>
</evidence>
<dbReference type="Gene3D" id="3.40.960.10">
    <property type="entry name" value="VSR Endonuclease"/>
    <property type="match status" value="1"/>
</dbReference>
<accession>A0ABW7Q6E3</accession>
<dbReference type="Proteomes" id="UP001610861">
    <property type="component" value="Unassembled WGS sequence"/>
</dbReference>
<gene>
    <name evidence="1" type="ORF">ACH3VR_08640</name>
</gene>
<dbReference type="InterPro" id="IPR011335">
    <property type="entry name" value="Restrct_endonuc-II-like"/>
</dbReference>
<dbReference type="RefSeq" id="WP_396640348.1">
    <property type="nucleotide sequence ID" value="NZ_JBIQWL010000002.1"/>
</dbReference>
<sequence length="171" mass="19044">MTGVARTFLDLAELLDVAALVAVGDHILKRDRPLSTLDALTEEVERAGTRRGVCTARQALELLDGGAESAKESELRVLLTGAGFGPFTSNFELRDDRGVFVARVDLALPELRIAIEYEGDHHRDREQWRRDIARRRRIEALGWIYVPVMQADLTDPRTLLGDIAAAIVRRG</sequence>